<name>A0A2M7BT15_9BACT</name>
<sequence>MPVHINNKKTSSLSRILIILFVLFVIGCMIAVGYYSSKPNTINSRASFRTCEIKGCPVGKVCANDGRL</sequence>
<keyword evidence="1" id="KW-0812">Transmembrane</keyword>
<reference evidence="3" key="1">
    <citation type="submission" date="2017-09" db="EMBL/GenBank/DDBJ databases">
        <title>Depth-based differentiation of microbial function through sediment-hosted aquifers and enrichment of novel symbionts in the deep terrestrial subsurface.</title>
        <authorList>
            <person name="Probst A.J."/>
            <person name="Ladd B."/>
            <person name="Jarett J.K."/>
            <person name="Geller-Mcgrath D.E."/>
            <person name="Sieber C.M.K."/>
            <person name="Emerson J.B."/>
            <person name="Anantharaman K."/>
            <person name="Thomas B.C."/>
            <person name="Malmstrom R."/>
            <person name="Stieglmeier M."/>
            <person name="Klingl A."/>
            <person name="Woyke T."/>
            <person name="Ryan C.M."/>
            <person name="Banfield J.F."/>
        </authorList>
    </citation>
    <scope>NUCLEOTIDE SEQUENCE [LARGE SCALE GENOMIC DNA]</scope>
</reference>
<organism evidence="2 3">
    <name type="scientific">Candidatus Roizmanbacteria bacterium CG03_land_8_20_14_0_80_39_12</name>
    <dbReference type="NCBI Taxonomy" id="1974847"/>
    <lineage>
        <taxon>Bacteria</taxon>
        <taxon>Candidatus Roizmaniibacteriota</taxon>
    </lineage>
</organism>
<feature type="transmembrane region" description="Helical" evidence="1">
    <location>
        <begin position="12"/>
        <end position="35"/>
    </location>
</feature>
<accession>A0A2M7BT15</accession>
<protein>
    <submittedName>
        <fullName evidence="2">Uncharacterized protein</fullName>
    </submittedName>
</protein>
<dbReference type="EMBL" id="PEVA01000075">
    <property type="protein sequence ID" value="PIV08593.1"/>
    <property type="molecule type" value="Genomic_DNA"/>
</dbReference>
<evidence type="ECO:0000313" key="3">
    <source>
        <dbReference type="Proteomes" id="UP000230119"/>
    </source>
</evidence>
<proteinExistence type="predicted"/>
<keyword evidence="1" id="KW-1133">Transmembrane helix</keyword>
<keyword evidence="1" id="KW-0472">Membrane</keyword>
<evidence type="ECO:0000256" key="1">
    <source>
        <dbReference type="SAM" id="Phobius"/>
    </source>
</evidence>
<dbReference type="Proteomes" id="UP000230119">
    <property type="component" value="Unassembled WGS sequence"/>
</dbReference>
<dbReference type="AlphaFoldDB" id="A0A2M7BT15"/>
<evidence type="ECO:0000313" key="2">
    <source>
        <dbReference type="EMBL" id="PIV08593.1"/>
    </source>
</evidence>
<comment type="caution">
    <text evidence="2">The sequence shown here is derived from an EMBL/GenBank/DDBJ whole genome shotgun (WGS) entry which is preliminary data.</text>
</comment>
<gene>
    <name evidence="2" type="ORF">COS52_01865</name>
</gene>